<evidence type="ECO:0000313" key="3">
    <source>
        <dbReference type="Proteomes" id="UP000250918"/>
    </source>
</evidence>
<comment type="caution">
    <text evidence="2">The sequence shown here is derived from an EMBL/GenBank/DDBJ whole genome shotgun (WGS) entry which is preliminary data.</text>
</comment>
<proteinExistence type="predicted"/>
<feature type="transmembrane region" description="Helical" evidence="1">
    <location>
        <begin position="393"/>
        <end position="416"/>
    </location>
</feature>
<sequence length="469" mass="54183">MAACVFPLANGTLCGLTTRGDGVSCDFHARKDRGHALSYVANYLKQCWSEGRGTAIDLSSTDFVRLSFNSIELPLFDAQSHLPIELDFSNSKFQDCRFDRIHLKNTVFSNCEFQNTRFLQCRFLGKKCDFTSVECQGSDALFEKCIFQLGTKGLDVVKADFSNSYFSVGRSLFNRCAMTTTDFRFAGCTVIADRLEFVLMNDIGNDLEASAVDLTINRANRICLSGLAFSGRFALDNRHDHMAFAPELDLTAIDFSRMASSRMRHTNLTKARFLRSFVEPIRFDNATWPCQHSFVSRRKTHWLSHDEEYGFPRHASHWVELRQLYVQLKKNYESRCDYIDAGHWFFREMQCRREAMLADIRWKPWRLLRRYMLSLAALYKYVSDYGESQKRPLVWLIGTMMLFAICYNVTGTSGFWNSLGVSFSTMMFQLGRNPKELPPQQYTIALIQTLLTAILVPLYLLALRRKFRR</sequence>
<dbReference type="Pfam" id="PF00805">
    <property type="entry name" value="Pentapeptide"/>
    <property type="match status" value="1"/>
</dbReference>
<dbReference type="Proteomes" id="UP000250918">
    <property type="component" value="Unassembled WGS sequence"/>
</dbReference>
<protein>
    <recommendedName>
        <fullName evidence="4">Pentapeptide repeat-containing protein</fullName>
    </recommendedName>
</protein>
<evidence type="ECO:0008006" key="4">
    <source>
        <dbReference type="Google" id="ProtNLM"/>
    </source>
</evidence>
<feature type="transmembrane region" description="Helical" evidence="1">
    <location>
        <begin position="442"/>
        <end position="463"/>
    </location>
</feature>
<keyword evidence="1" id="KW-0472">Membrane</keyword>
<dbReference type="AlphaFoldDB" id="A0A855X5V0"/>
<dbReference type="EMBL" id="PQAP01000089">
    <property type="protein sequence ID" value="PWB72311.1"/>
    <property type="molecule type" value="Genomic_DNA"/>
</dbReference>
<evidence type="ECO:0000313" key="2">
    <source>
        <dbReference type="EMBL" id="PWB72311.1"/>
    </source>
</evidence>
<gene>
    <name evidence="2" type="ORF">C3F09_06870</name>
</gene>
<organism evidence="2 3">
    <name type="scientific">candidate division GN15 bacterium</name>
    <dbReference type="NCBI Taxonomy" id="2072418"/>
    <lineage>
        <taxon>Bacteria</taxon>
        <taxon>candidate division GN15</taxon>
    </lineage>
</organism>
<name>A0A855X5V0_9BACT</name>
<evidence type="ECO:0000256" key="1">
    <source>
        <dbReference type="SAM" id="Phobius"/>
    </source>
</evidence>
<keyword evidence="1" id="KW-0812">Transmembrane</keyword>
<reference evidence="2 3" key="1">
    <citation type="journal article" date="2018" name="ISME J.">
        <title>A methanotrophic archaeon couples anaerobic oxidation of methane to Fe(III) reduction.</title>
        <authorList>
            <person name="Cai C."/>
            <person name="Leu A.O."/>
            <person name="Xie G.J."/>
            <person name="Guo J."/>
            <person name="Feng Y."/>
            <person name="Zhao J.X."/>
            <person name="Tyson G.W."/>
            <person name="Yuan Z."/>
            <person name="Hu S."/>
        </authorList>
    </citation>
    <scope>NUCLEOTIDE SEQUENCE [LARGE SCALE GENOMIC DNA]</scope>
    <source>
        <strain evidence="2">FeB_12</strain>
    </source>
</reference>
<dbReference type="InterPro" id="IPR001646">
    <property type="entry name" value="5peptide_repeat"/>
</dbReference>
<dbReference type="Gene3D" id="2.160.20.80">
    <property type="entry name" value="E3 ubiquitin-protein ligase SopA"/>
    <property type="match status" value="1"/>
</dbReference>
<dbReference type="SUPFAM" id="SSF141571">
    <property type="entry name" value="Pentapeptide repeat-like"/>
    <property type="match status" value="1"/>
</dbReference>
<accession>A0A855X5V0</accession>
<keyword evidence="1" id="KW-1133">Transmembrane helix</keyword>